<dbReference type="SUPFAM" id="SSF53448">
    <property type="entry name" value="Nucleotide-diphospho-sugar transferases"/>
    <property type="match status" value="1"/>
</dbReference>
<dbReference type="RefSeq" id="WP_006618480.1">
    <property type="nucleotide sequence ID" value="NZ_BIMW01000004.1"/>
</dbReference>
<protein>
    <recommendedName>
        <fullName evidence="9">4,4'-diaponeurosporenoate glycosyltransferase</fullName>
    </recommendedName>
</protein>
<keyword evidence="10" id="KW-1133">Transmembrane helix</keyword>
<dbReference type="PANTHER" id="PTHR43646">
    <property type="entry name" value="GLYCOSYLTRANSFERASE"/>
    <property type="match status" value="1"/>
</dbReference>
<dbReference type="Pfam" id="PF00535">
    <property type="entry name" value="Glycos_transf_2"/>
    <property type="match status" value="1"/>
</dbReference>
<keyword evidence="4" id="KW-0808">Transferase</keyword>
<dbReference type="InterPro" id="IPR001173">
    <property type="entry name" value="Glyco_trans_2-like"/>
</dbReference>
<comment type="pathway">
    <text evidence="7">Carotenoid biosynthesis; staphyloxanthin biosynthesis; staphyloxanthin from farnesyl diphosphate: step 4/5.</text>
</comment>
<reference evidence="12 13" key="1">
    <citation type="journal article" date="2019" name="J Genomics">
        <title>The Draft Genome of a Hydrogen-producing Cyanobacterium, Arthrospira platensis NIES-46.</title>
        <authorList>
            <person name="Suzuki S."/>
            <person name="Yamaguchi H."/>
            <person name="Kawachi M."/>
        </authorList>
    </citation>
    <scope>NUCLEOTIDE SEQUENCE [LARGE SCALE GENOMIC DNA]</scope>
    <source>
        <strain evidence="12 13">NIES-46</strain>
    </source>
</reference>
<sequence>MTIFEPGTARLTQPHSDRHIANIPQISIIIPVLNEAPTLPPTLKKLQGIKGIEVIVVDGGSQDETVTIAQSFSVQVITTAAGKARQMNAGAAIATGDTILFLHGDTQLPDAFNHWIEQILSQPQIIAGAFELEIAAPVLALRWVEFGVKMRSRYCQLPYGDQALFMKTQTFRDIGGFPDLPIMEDFALVRQLQKRGKIAIAPVPVITSARRWQQIGILQTTLINQIVIIGYLLGIPSPTLAQWYRARKRKNL</sequence>
<comment type="function">
    <text evidence="6">Catalyzes the glycosylation of 4,4'-diaponeurosporenoate, i.e. the esterification of glucose at the C1'' position with the carboxyl group of 4,4'-diaponeurosporenic acid, to form glycosyl-4,4'-diaponeurosporenoate. This is a step in the biosynthesis of staphyloxanthin, an orange pigment present in most staphylococci strains.</text>
</comment>
<dbReference type="CDD" id="cd02522">
    <property type="entry name" value="GT_2_like_a"/>
    <property type="match status" value="1"/>
</dbReference>
<dbReference type="InterPro" id="IPR029044">
    <property type="entry name" value="Nucleotide-diphossugar_trans"/>
</dbReference>
<evidence type="ECO:0000256" key="8">
    <source>
        <dbReference type="ARBA" id="ARBA00038120"/>
    </source>
</evidence>
<comment type="subcellular location">
    <subcellularLocation>
        <location evidence="1">Cell membrane</location>
    </subcellularLocation>
</comment>
<evidence type="ECO:0000256" key="6">
    <source>
        <dbReference type="ARBA" id="ARBA00037281"/>
    </source>
</evidence>
<evidence type="ECO:0000313" key="13">
    <source>
        <dbReference type="Proteomes" id="UP000326169"/>
    </source>
</evidence>
<evidence type="ECO:0000259" key="11">
    <source>
        <dbReference type="Pfam" id="PF00535"/>
    </source>
</evidence>
<comment type="caution">
    <text evidence="12">The sequence shown here is derived from an EMBL/GenBank/DDBJ whole genome shotgun (WGS) entry which is preliminary data.</text>
</comment>
<name>A0A5M3T3X1_LIMPL</name>
<comment type="similarity">
    <text evidence="8">Belongs to the glycosyltransferase 2 family. CrtQ subfamily.</text>
</comment>
<evidence type="ECO:0000256" key="2">
    <source>
        <dbReference type="ARBA" id="ARBA00022475"/>
    </source>
</evidence>
<accession>A0A5M3T3X1</accession>
<evidence type="ECO:0000256" key="10">
    <source>
        <dbReference type="SAM" id="Phobius"/>
    </source>
</evidence>
<keyword evidence="5 10" id="KW-0472">Membrane</keyword>
<evidence type="ECO:0000256" key="3">
    <source>
        <dbReference type="ARBA" id="ARBA00022676"/>
    </source>
</evidence>
<evidence type="ECO:0000256" key="4">
    <source>
        <dbReference type="ARBA" id="ARBA00022679"/>
    </source>
</evidence>
<keyword evidence="10" id="KW-0812">Transmembrane</keyword>
<evidence type="ECO:0000256" key="1">
    <source>
        <dbReference type="ARBA" id="ARBA00004236"/>
    </source>
</evidence>
<evidence type="ECO:0000313" key="12">
    <source>
        <dbReference type="EMBL" id="GCE92199.1"/>
    </source>
</evidence>
<keyword evidence="13" id="KW-1185">Reference proteome</keyword>
<gene>
    <name evidence="12" type="ORF">NIES46_02350</name>
</gene>
<dbReference type="EMBL" id="BIMW01000004">
    <property type="protein sequence ID" value="GCE92199.1"/>
    <property type="molecule type" value="Genomic_DNA"/>
</dbReference>
<feature type="transmembrane region" description="Helical" evidence="10">
    <location>
        <begin position="222"/>
        <end position="244"/>
    </location>
</feature>
<feature type="domain" description="Glycosyltransferase 2-like" evidence="11">
    <location>
        <begin position="27"/>
        <end position="111"/>
    </location>
</feature>
<dbReference type="NCBIfam" id="TIGR04283">
    <property type="entry name" value="glyco_like_mftF"/>
    <property type="match status" value="1"/>
</dbReference>
<evidence type="ECO:0000256" key="9">
    <source>
        <dbReference type="ARBA" id="ARBA00040345"/>
    </source>
</evidence>
<dbReference type="PANTHER" id="PTHR43646:SF2">
    <property type="entry name" value="GLYCOSYLTRANSFERASE 2-LIKE DOMAIN-CONTAINING PROTEIN"/>
    <property type="match status" value="1"/>
</dbReference>
<keyword evidence="3" id="KW-0328">Glycosyltransferase</keyword>
<proteinExistence type="inferred from homology"/>
<evidence type="ECO:0000256" key="5">
    <source>
        <dbReference type="ARBA" id="ARBA00023136"/>
    </source>
</evidence>
<keyword evidence="2" id="KW-1003">Cell membrane</keyword>
<evidence type="ECO:0000256" key="7">
    <source>
        <dbReference type="ARBA" id="ARBA00037904"/>
    </source>
</evidence>
<dbReference type="Gene3D" id="3.90.550.10">
    <property type="entry name" value="Spore Coat Polysaccharide Biosynthesis Protein SpsA, Chain A"/>
    <property type="match status" value="1"/>
</dbReference>
<dbReference type="GeneID" id="301681211"/>
<dbReference type="Proteomes" id="UP000326169">
    <property type="component" value="Unassembled WGS sequence"/>
</dbReference>
<dbReference type="InterPro" id="IPR026461">
    <property type="entry name" value="Trfase_2_rSAM/seldom_assoc"/>
</dbReference>
<organism evidence="12 13">
    <name type="scientific">Limnospira platensis NIES-46</name>
    <dbReference type="NCBI Taxonomy" id="1236695"/>
    <lineage>
        <taxon>Bacteria</taxon>
        <taxon>Bacillati</taxon>
        <taxon>Cyanobacteriota</taxon>
        <taxon>Cyanophyceae</taxon>
        <taxon>Oscillatoriophycideae</taxon>
        <taxon>Oscillatoriales</taxon>
        <taxon>Sirenicapillariaceae</taxon>
        <taxon>Limnospira</taxon>
    </lineage>
</organism>